<reference evidence="1" key="1">
    <citation type="submission" date="2023-07" db="EMBL/GenBank/DDBJ databases">
        <title>Sorghum-associated microbial communities from plants grown in Nebraska, USA.</title>
        <authorList>
            <person name="Schachtman D."/>
        </authorList>
    </citation>
    <scope>NUCLEOTIDE SEQUENCE</scope>
    <source>
        <strain evidence="1">BE46</strain>
    </source>
</reference>
<accession>A0ACC6JUQ5</accession>
<dbReference type="EMBL" id="JAVDSD010000017">
    <property type="protein sequence ID" value="MDR6610123.1"/>
    <property type="molecule type" value="Genomic_DNA"/>
</dbReference>
<dbReference type="Proteomes" id="UP001259420">
    <property type="component" value="Unassembled WGS sequence"/>
</dbReference>
<evidence type="ECO:0000313" key="1">
    <source>
        <dbReference type="EMBL" id="MDR6610123.1"/>
    </source>
</evidence>
<organism evidence="1 2">
    <name type="scientific">Pseudomonas synxantha</name>
    <dbReference type="NCBI Taxonomy" id="47883"/>
    <lineage>
        <taxon>Bacteria</taxon>
        <taxon>Pseudomonadati</taxon>
        <taxon>Pseudomonadota</taxon>
        <taxon>Gammaproteobacteria</taxon>
        <taxon>Pseudomonadales</taxon>
        <taxon>Pseudomonadaceae</taxon>
        <taxon>Pseudomonas</taxon>
    </lineage>
</organism>
<keyword evidence="2" id="KW-1185">Reference proteome</keyword>
<protein>
    <submittedName>
        <fullName evidence="1">Uncharacterized protein</fullName>
    </submittedName>
</protein>
<sequence>MVVIVFVPLVCLFLWALAGPNNIAHDAQSAQARH</sequence>
<name>A0ACC6JUQ5_9PSED</name>
<proteinExistence type="predicted"/>
<evidence type="ECO:0000313" key="2">
    <source>
        <dbReference type="Proteomes" id="UP001259420"/>
    </source>
</evidence>
<gene>
    <name evidence="1" type="ORF">J2X87_005229</name>
</gene>
<comment type="caution">
    <text evidence="1">The sequence shown here is derived from an EMBL/GenBank/DDBJ whole genome shotgun (WGS) entry which is preliminary data.</text>
</comment>